<organism evidence="2 3">
    <name type="scientific">Fopius arisanus</name>
    <dbReference type="NCBI Taxonomy" id="64838"/>
    <lineage>
        <taxon>Eukaryota</taxon>
        <taxon>Metazoa</taxon>
        <taxon>Ecdysozoa</taxon>
        <taxon>Arthropoda</taxon>
        <taxon>Hexapoda</taxon>
        <taxon>Insecta</taxon>
        <taxon>Pterygota</taxon>
        <taxon>Neoptera</taxon>
        <taxon>Endopterygota</taxon>
        <taxon>Hymenoptera</taxon>
        <taxon>Apocrita</taxon>
        <taxon>Ichneumonoidea</taxon>
        <taxon>Braconidae</taxon>
        <taxon>Opiinae</taxon>
        <taxon>Fopius</taxon>
    </lineage>
</organism>
<evidence type="ECO:0000313" key="3">
    <source>
        <dbReference type="RefSeq" id="XP_011312175.1"/>
    </source>
</evidence>
<dbReference type="KEGG" id="fas:105272008"/>
<sequence length="168" mass="19701">MAENCIQKAGPGGDDFLQRFIDTMKEKTGLDMQNYDFTDEFNQTLQKIGNLRMPYEFFDAIIYVAIRLITLGMDDFDLISFVNSVMKALTAFWEWFHKRFTSKIFYLLLALCPTPLMKIVIGVIYFLVDNYGMSLWNEYIGPRVRGYVEFTVKKIRERIEPSSTDKHD</sequence>
<dbReference type="AlphaFoldDB" id="A0A9R1TMF7"/>
<keyword evidence="1" id="KW-0472">Membrane</keyword>
<feature type="transmembrane region" description="Helical" evidence="1">
    <location>
        <begin position="104"/>
        <end position="128"/>
    </location>
</feature>
<evidence type="ECO:0000313" key="2">
    <source>
        <dbReference type="Proteomes" id="UP000694866"/>
    </source>
</evidence>
<dbReference type="Proteomes" id="UP000694866">
    <property type="component" value="Unplaced"/>
</dbReference>
<keyword evidence="1" id="KW-1133">Transmembrane helix</keyword>
<protein>
    <submittedName>
        <fullName evidence="3">Uncharacterized protein</fullName>
    </submittedName>
</protein>
<proteinExistence type="predicted"/>
<dbReference type="RefSeq" id="XP_011312175.1">
    <property type="nucleotide sequence ID" value="XM_011313873.1"/>
</dbReference>
<accession>A0A9R1TMF7</accession>
<keyword evidence="2" id="KW-1185">Reference proteome</keyword>
<keyword evidence="1" id="KW-0812">Transmembrane</keyword>
<reference evidence="3" key="1">
    <citation type="submission" date="2025-08" db="UniProtKB">
        <authorList>
            <consortium name="RefSeq"/>
        </authorList>
    </citation>
    <scope>IDENTIFICATION</scope>
    <source>
        <strain evidence="3">USDA-PBARC FA_bdor</strain>
        <tissue evidence="3">Whole organism</tissue>
    </source>
</reference>
<evidence type="ECO:0000256" key="1">
    <source>
        <dbReference type="SAM" id="Phobius"/>
    </source>
</evidence>
<name>A0A9R1TMF7_9HYME</name>
<gene>
    <name evidence="3" type="primary">LOC105272008</name>
</gene>
<dbReference type="GeneID" id="105272008"/>